<organism evidence="1 2">
    <name type="scientific">Naganishia adeliensis</name>
    <dbReference type="NCBI Taxonomy" id="92952"/>
    <lineage>
        <taxon>Eukaryota</taxon>
        <taxon>Fungi</taxon>
        <taxon>Dikarya</taxon>
        <taxon>Basidiomycota</taxon>
        <taxon>Agaricomycotina</taxon>
        <taxon>Tremellomycetes</taxon>
        <taxon>Filobasidiales</taxon>
        <taxon>Filobasidiaceae</taxon>
        <taxon>Naganishia</taxon>
    </lineage>
</organism>
<keyword evidence="2" id="KW-1185">Reference proteome</keyword>
<evidence type="ECO:0000313" key="1">
    <source>
        <dbReference type="EMBL" id="KAJ9100867.1"/>
    </source>
</evidence>
<comment type="caution">
    <text evidence="1">The sequence shown here is derived from an EMBL/GenBank/DDBJ whole genome shotgun (WGS) entry which is preliminary data.</text>
</comment>
<dbReference type="EMBL" id="JASBWS010000073">
    <property type="protein sequence ID" value="KAJ9100867.1"/>
    <property type="molecule type" value="Genomic_DNA"/>
</dbReference>
<gene>
    <name evidence="1" type="ORF">QFC20_005356</name>
</gene>
<reference evidence="1" key="1">
    <citation type="submission" date="2023-04" db="EMBL/GenBank/DDBJ databases">
        <title>Draft Genome sequencing of Naganishia species isolated from polar environments using Oxford Nanopore Technology.</title>
        <authorList>
            <person name="Leo P."/>
            <person name="Venkateswaran K."/>
        </authorList>
    </citation>
    <scope>NUCLEOTIDE SEQUENCE</scope>
    <source>
        <strain evidence="1">MNA-CCFEE 5262</strain>
    </source>
</reference>
<evidence type="ECO:0000313" key="2">
    <source>
        <dbReference type="Proteomes" id="UP001230649"/>
    </source>
</evidence>
<sequence>MERTLHFTAFCLGKEAQKELREEQRDKKRERFEEDGDHGEEEGKEGEASAPSSTRTDDDDCIFEIVLDESDAVRLIQDPVKFVSVVAEELWDSARH</sequence>
<name>A0ACC2VNJ3_9TREE</name>
<proteinExistence type="predicted"/>
<protein>
    <submittedName>
        <fullName evidence="1">Uncharacterized protein</fullName>
    </submittedName>
</protein>
<dbReference type="Proteomes" id="UP001230649">
    <property type="component" value="Unassembled WGS sequence"/>
</dbReference>
<accession>A0ACC2VNJ3</accession>